<evidence type="ECO:0000313" key="4">
    <source>
        <dbReference type="Proteomes" id="UP000184330"/>
    </source>
</evidence>
<evidence type="ECO:0000256" key="1">
    <source>
        <dbReference type="SAM" id="MobiDB-lite"/>
    </source>
</evidence>
<keyword evidence="4" id="KW-1185">Reference proteome</keyword>
<dbReference type="EMBL" id="FJOG01000001">
    <property type="protein sequence ID" value="CZR51214.1"/>
    <property type="molecule type" value="Genomic_DNA"/>
</dbReference>
<name>A0A1L7WEM8_9HELO</name>
<gene>
    <name evidence="3" type="ORF">PAC_01089</name>
</gene>
<organism evidence="3 4">
    <name type="scientific">Phialocephala subalpina</name>
    <dbReference type="NCBI Taxonomy" id="576137"/>
    <lineage>
        <taxon>Eukaryota</taxon>
        <taxon>Fungi</taxon>
        <taxon>Dikarya</taxon>
        <taxon>Ascomycota</taxon>
        <taxon>Pezizomycotina</taxon>
        <taxon>Leotiomycetes</taxon>
        <taxon>Helotiales</taxon>
        <taxon>Mollisiaceae</taxon>
        <taxon>Phialocephala</taxon>
        <taxon>Phialocephala fortinii species complex</taxon>
    </lineage>
</organism>
<evidence type="ECO:0000259" key="2">
    <source>
        <dbReference type="Pfam" id="PF06985"/>
    </source>
</evidence>
<feature type="domain" description="Heterokaryon incompatibility" evidence="2">
    <location>
        <begin position="98"/>
        <end position="254"/>
    </location>
</feature>
<dbReference type="Proteomes" id="UP000184330">
    <property type="component" value="Unassembled WGS sequence"/>
</dbReference>
<dbReference type="Pfam" id="PF06985">
    <property type="entry name" value="HET"/>
    <property type="match status" value="1"/>
</dbReference>
<dbReference type="STRING" id="576137.A0A1L7WEM8"/>
<dbReference type="PANTHER" id="PTHR33112">
    <property type="entry name" value="DOMAIN PROTEIN, PUTATIVE-RELATED"/>
    <property type="match status" value="1"/>
</dbReference>
<dbReference type="InterPro" id="IPR010730">
    <property type="entry name" value="HET"/>
</dbReference>
<proteinExistence type="predicted"/>
<accession>A0A1L7WEM8</accession>
<dbReference type="AlphaFoldDB" id="A0A1L7WEM8"/>
<protein>
    <recommendedName>
        <fullName evidence="2">Heterokaryon incompatibility domain-containing protein</fullName>
    </recommendedName>
</protein>
<reference evidence="3 4" key="1">
    <citation type="submission" date="2016-03" db="EMBL/GenBank/DDBJ databases">
        <authorList>
            <person name="Ploux O."/>
        </authorList>
    </citation>
    <scope>NUCLEOTIDE SEQUENCE [LARGE SCALE GENOMIC DNA]</scope>
    <source>
        <strain evidence="3 4">UAMH 11012</strain>
    </source>
</reference>
<evidence type="ECO:0000313" key="3">
    <source>
        <dbReference type="EMBL" id="CZR51214.1"/>
    </source>
</evidence>
<dbReference type="PANTHER" id="PTHR33112:SF9">
    <property type="entry name" value="HETEROKARYON INCOMPATIBILITY DOMAIN-CONTAINING PROTEIN"/>
    <property type="match status" value="1"/>
</dbReference>
<feature type="compositionally biased region" description="Polar residues" evidence="1">
    <location>
        <begin position="298"/>
        <end position="320"/>
    </location>
</feature>
<feature type="region of interest" description="Disordered" evidence="1">
    <location>
        <begin position="298"/>
        <end position="321"/>
    </location>
</feature>
<dbReference type="OrthoDB" id="3562689at2759"/>
<sequence length="731" mass="82780">MNSILLIVNLANPRTGNASNSLLPWLQRQLQKCSRDHQHCNPVAQPCPSTLPPPVLSSDFAIPNEAGSALPTRVLDLGQPGDSTVKLLETRNAMTGHYICLSHCWGQKQPMVTKKNNIGAWKKGIPWTLIPRTFQDAIALTRDLRIRYLWIDSLCIIQDDSKDWQQQAGKMAEIYKNSLITLAATSSPDCDGGLFHDFPPRSEIHTLRGLDSSGNNLDVYVQKKMLHWTDFGDATDINLTKDFPLVTRAWAFQERLLAPRIVHFCSEELVWECNEEWVCQCGSFRDFTNPKKAHANMSWRQHVQTSRSAPPSKSTEQSEAPDQVFRLDSMREGWHETVQAYTNLEITFDSDRLPALAGLAEELQRFRKDRYLAGLWEDDLLHSLGWQIWSPFTKRKPLAPRPKMHHPPTWSWASVNQEITFSGSPLSHILSAVDEVDFPPLVDHAKPNGEVASRLSHFLSVVDKVDCPPLDHANPKGEVAHGHLVMRGHLTDGTLDYDDDDKTFKARLYGKGWMEIFGSEFYPDYDFAFPGPDQLKNGQELHCLTVSLRGNGLVVLVLICVDENMNHYKRIGILTGALDASRTAKLLPQWQFREAELEESALGDTKIENSVVPSSSPTAETDGKDLDFLVQGVRLVTKKSWTAFIKTFDRDKVNDILPWERAADWPYVLVKMTPDRARKVVSPGVIRNVKPIPLPGSRRQERKRFLTAKDARRKERGESHVRYLGETIIII</sequence>